<evidence type="ECO:0000313" key="2">
    <source>
        <dbReference type="EMBL" id="SET50964.1"/>
    </source>
</evidence>
<dbReference type="InterPro" id="IPR025449">
    <property type="entry name" value="JetB"/>
</dbReference>
<evidence type="ECO:0000256" key="1">
    <source>
        <dbReference type="SAM" id="MobiDB-lite"/>
    </source>
</evidence>
<proteinExistence type="predicted"/>
<feature type="compositionally biased region" description="Polar residues" evidence="1">
    <location>
        <begin position="8"/>
        <end position="24"/>
    </location>
</feature>
<feature type="region of interest" description="Disordered" evidence="1">
    <location>
        <begin position="1"/>
        <end position="24"/>
    </location>
</feature>
<reference evidence="3" key="1">
    <citation type="submission" date="2016-10" db="EMBL/GenBank/DDBJ databases">
        <authorList>
            <person name="Varghese N."/>
            <person name="Submissions S."/>
        </authorList>
    </citation>
    <scope>NUCLEOTIDE SEQUENCE [LARGE SCALE GENOMIC DNA]</scope>
    <source>
        <strain evidence="3">DSM 18579</strain>
    </source>
</reference>
<keyword evidence="3" id="KW-1185">Reference proteome</keyword>
<dbReference type="AlphaFoldDB" id="A0A1I0EZL9"/>
<sequence>MTDDKHSFFNQVMGQSPTTDKVEENQVSLESNDVMGITDISTHTEQTDIPHEARRALVYLMRHGVVLASQKPKVFNLICRYVEFIRRHLSEVYLQLLLDEKTGIAFIATFESEHTSEDDLELEEGESQAEASSLITKRVLTLFDTLILLVLRKHYQERESAGEQKIIIDIERLESYLTPFLPITDHASLERKKLQARINEFKKRKLLSAVRGADDRFEITPLIRYVVSANFLQTLLEEYKSMLGKVQNGSLHDIVKDDNEDEL</sequence>
<dbReference type="STRING" id="1123402.SAMN02583745_02581"/>
<accession>A0A1I0EZL9</accession>
<name>A0A1I0EZL9_9GAMM</name>
<evidence type="ECO:0008006" key="4">
    <source>
        <dbReference type="Google" id="ProtNLM"/>
    </source>
</evidence>
<dbReference type="EMBL" id="FOHV01000033">
    <property type="protein sequence ID" value="SET50964.1"/>
    <property type="molecule type" value="Genomic_DNA"/>
</dbReference>
<dbReference type="OrthoDB" id="8611811at2"/>
<organism evidence="2 3">
    <name type="scientific">Thorsellia anophelis DSM 18579</name>
    <dbReference type="NCBI Taxonomy" id="1123402"/>
    <lineage>
        <taxon>Bacteria</taxon>
        <taxon>Pseudomonadati</taxon>
        <taxon>Pseudomonadota</taxon>
        <taxon>Gammaproteobacteria</taxon>
        <taxon>Enterobacterales</taxon>
        <taxon>Thorselliaceae</taxon>
        <taxon>Thorsellia</taxon>
    </lineage>
</organism>
<evidence type="ECO:0000313" key="3">
    <source>
        <dbReference type="Proteomes" id="UP000242642"/>
    </source>
</evidence>
<dbReference type="Proteomes" id="UP000242642">
    <property type="component" value="Unassembled WGS sequence"/>
</dbReference>
<dbReference type="Pfam" id="PF13835">
    <property type="entry name" value="DUF4194"/>
    <property type="match status" value="1"/>
</dbReference>
<gene>
    <name evidence="2" type="ORF">SAMN02583745_02581</name>
</gene>
<dbReference type="RefSeq" id="WP_093321904.1">
    <property type="nucleotide sequence ID" value="NZ_FOHV01000033.1"/>
</dbReference>
<protein>
    <recommendedName>
        <fullName evidence="4">DUF4194 domain-containing protein</fullName>
    </recommendedName>
</protein>